<name>A0A561Q1H6_9BACT</name>
<organism evidence="4 5">
    <name type="scientific">Chitinophaga polysaccharea</name>
    <dbReference type="NCBI Taxonomy" id="1293035"/>
    <lineage>
        <taxon>Bacteria</taxon>
        <taxon>Pseudomonadati</taxon>
        <taxon>Bacteroidota</taxon>
        <taxon>Chitinophagia</taxon>
        <taxon>Chitinophagales</taxon>
        <taxon>Chitinophagaceae</taxon>
        <taxon>Chitinophaga</taxon>
    </lineage>
</organism>
<dbReference type="InterPro" id="IPR002901">
    <property type="entry name" value="MGlyc_endo_b_GlcNAc-like_dom"/>
</dbReference>
<keyword evidence="1 4" id="KW-0378">Hydrolase</keyword>
<dbReference type="Gene3D" id="1.10.530.10">
    <property type="match status" value="1"/>
</dbReference>
<dbReference type="Pfam" id="PF01832">
    <property type="entry name" value="Glucosaminidase"/>
    <property type="match status" value="1"/>
</dbReference>
<dbReference type="AlphaFoldDB" id="A0A561Q1H6"/>
<evidence type="ECO:0000313" key="4">
    <source>
        <dbReference type="EMBL" id="TWF44216.1"/>
    </source>
</evidence>
<accession>A0A561Q1H6</accession>
<proteinExistence type="predicted"/>
<dbReference type="PANTHER" id="PTHR33308:SF9">
    <property type="entry name" value="PEPTIDOGLYCAN HYDROLASE FLGJ"/>
    <property type="match status" value="1"/>
</dbReference>
<dbReference type="InterPro" id="IPR051056">
    <property type="entry name" value="Glycosyl_Hydrolase_73"/>
</dbReference>
<dbReference type="EMBL" id="VIWO01000001">
    <property type="protein sequence ID" value="TWF44216.1"/>
    <property type="molecule type" value="Genomic_DNA"/>
</dbReference>
<reference evidence="4 5" key="1">
    <citation type="submission" date="2019-06" db="EMBL/GenBank/DDBJ databases">
        <title>Sorghum-associated microbial communities from plants grown in Nebraska, USA.</title>
        <authorList>
            <person name="Schachtman D."/>
        </authorList>
    </citation>
    <scope>NUCLEOTIDE SEQUENCE [LARGE SCALE GENOMIC DNA]</scope>
    <source>
        <strain evidence="4 5">1209</strain>
    </source>
</reference>
<comment type="caution">
    <text evidence="4">The sequence shown here is derived from an EMBL/GenBank/DDBJ whole genome shotgun (WGS) entry which is preliminary data.</text>
</comment>
<dbReference type="RefSeq" id="WP_186452263.1">
    <property type="nucleotide sequence ID" value="NZ_VIWO01000001.1"/>
</dbReference>
<feature type="domain" description="Mannosyl-glycoprotein endo-beta-N-acetylglucosamidase-like" evidence="3">
    <location>
        <begin position="44"/>
        <end position="163"/>
    </location>
</feature>
<feature type="signal peptide" evidence="2">
    <location>
        <begin position="1"/>
        <end position="28"/>
    </location>
</feature>
<evidence type="ECO:0000256" key="2">
    <source>
        <dbReference type="SAM" id="SignalP"/>
    </source>
</evidence>
<gene>
    <name evidence="4" type="ORF">FHW36_101134</name>
</gene>
<dbReference type="Proteomes" id="UP000320811">
    <property type="component" value="Unassembled WGS sequence"/>
</dbReference>
<keyword evidence="2" id="KW-0732">Signal</keyword>
<evidence type="ECO:0000256" key="1">
    <source>
        <dbReference type="ARBA" id="ARBA00022801"/>
    </source>
</evidence>
<dbReference type="GO" id="GO:0004040">
    <property type="term" value="F:amidase activity"/>
    <property type="evidence" value="ECO:0007669"/>
    <property type="project" value="InterPro"/>
</dbReference>
<keyword evidence="5" id="KW-1185">Reference proteome</keyword>
<sequence>MRISTFLKRTVWSGAVLILLMLSNVGFAQQSTTNYLKKFKPVSVEIMQETGIPASVILGIAMLESGTGTSRNAKLLHNHFGIVGKNDLAKTKSGHRSVYKQYVTDLASYEHFAELLASKKWFGQMKGNPEFTAWLKKMNHSGYSSAGHEWIRRVTNIINRYKLYKLDASMDSVATDSKQWLTVGMPPAGEQ</sequence>
<evidence type="ECO:0000313" key="5">
    <source>
        <dbReference type="Proteomes" id="UP000320811"/>
    </source>
</evidence>
<dbReference type="PANTHER" id="PTHR33308">
    <property type="entry name" value="PEPTIDOGLYCAN HYDROLASE FLGJ"/>
    <property type="match status" value="1"/>
</dbReference>
<feature type="chain" id="PRO_5022009545" evidence="2">
    <location>
        <begin position="29"/>
        <end position="191"/>
    </location>
</feature>
<evidence type="ECO:0000259" key="3">
    <source>
        <dbReference type="Pfam" id="PF01832"/>
    </source>
</evidence>
<protein>
    <submittedName>
        <fullName evidence="4">Flagellum-specific peptidoglycan hydrolase FlgJ</fullName>
    </submittedName>
</protein>